<organism evidence="1 2">
    <name type="scientific">Sphaerimonospora thailandensis</name>
    <dbReference type="NCBI Taxonomy" id="795644"/>
    <lineage>
        <taxon>Bacteria</taxon>
        <taxon>Bacillati</taxon>
        <taxon>Actinomycetota</taxon>
        <taxon>Actinomycetes</taxon>
        <taxon>Streptosporangiales</taxon>
        <taxon>Streptosporangiaceae</taxon>
        <taxon>Sphaerimonospora</taxon>
    </lineage>
</organism>
<comment type="caution">
    <text evidence="1">The sequence shown here is derived from an EMBL/GenBank/DDBJ whole genome shotgun (WGS) entry which is preliminary data.</text>
</comment>
<dbReference type="Proteomes" id="UP000610966">
    <property type="component" value="Unassembled WGS sequence"/>
</dbReference>
<dbReference type="EMBL" id="BOOG01000055">
    <property type="protein sequence ID" value="GIH72590.1"/>
    <property type="molecule type" value="Genomic_DNA"/>
</dbReference>
<dbReference type="AlphaFoldDB" id="A0A8J3W1U4"/>
<sequence>MELPSHPASRRLNFANDLIEADLVFGVKDLEITDPAVVVNFGTGEVFVKETPRKPIRAMNSTILHNTQIESADCLVVLRLTNKGRANIEGVTGVPGWRLLADLIGDGPSTTGGRPFDPSIPLWTSEQDTVGRVRFDAGALLEGKGAARGIQEFEVKLNLWYAPAGTDCFIHNQHAFIEFHTQVHGIGRMQKFTEQDHTTLYQDVLMSPGYTTPDPFCSLGLAGDYVYPWHQYYADTDCVWLAIEYHPVAT</sequence>
<protein>
    <submittedName>
        <fullName evidence="1">Uncharacterized protein</fullName>
    </submittedName>
</protein>
<evidence type="ECO:0000313" key="1">
    <source>
        <dbReference type="EMBL" id="GIH72590.1"/>
    </source>
</evidence>
<name>A0A8J3W1U4_9ACTN</name>
<accession>A0A8J3W1U4</accession>
<evidence type="ECO:0000313" key="2">
    <source>
        <dbReference type="Proteomes" id="UP000610966"/>
    </source>
</evidence>
<reference evidence="1" key="1">
    <citation type="submission" date="2021-01" db="EMBL/GenBank/DDBJ databases">
        <title>Whole genome shotgun sequence of Sphaerimonospora thailandensis NBRC 107569.</title>
        <authorList>
            <person name="Komaki H."/>
            <person name="Tamura T."/>
        </authorList>
    </citation>
    <scope>NUCLEOTIDE SEQUENCE</scope>
    <source>
        <strain evidence="1">NBRC 107569</strain>
    </source>
</reference>
<keyword evidence="2" id="KW-1185">Reference proteome</keyword>
<proteinExistence type="predicted"/>
<dbReference type="RefSeq" id="WP_204018247.1">
    <property type="nucleotide sequence ID" value="NZ_BOOG01000055.1"/>
</dbReference>
<gene>
    <name evidence="1" type="ORF">Mth01_48430</name>
</gene>